<dbReference type="SMART" id="SM00320">
    <property type="entry name" value="WD40"/>
    <property type="match status" value="7"/>
</dbReference>
<feature type="repeat" description="WD" evidence="9">
    <location>
        <begin position="462"/>
        <end position="495"/>
    </location>
</feature>
<evidence type="ECO:0000256" key="7">
    <source>
        <dbReference type="ARBA" id="ARBA00023242"/>
    </source>
</evidence>
<dbReference type="InterPro" id="IPR036322">
    <property type="entry name" value="WD40_repeat_dom_sf"/>
</dbReference>
<evidence type="ECO:0000256" key="5">
    <source>
        <dbReference type="ARBA" id="ARBA00022737"/>
    </source>
</evidence>
<protein>
    <recommendedName>
        <fullName evidence="8">Pre-mRNA-processing factor 17</fullName>
    </recommendedName>
</protein>
<keyword evidence="11" id="KW-1185">Reference proteome</keyword>
<evidence type="ECO:0000256" key="4">
    <source>
        <dbReference type="ARBA" id="ARBA00022728"/>
    </source>
</evidence>
<proteinExistence type="predicted"/>
<keyword evidence="3" id="KW-0507">mRNA processing</keyword>
<dbReference type="VEuPathDB" id="CryptoDB:cubi_00175"/>
<feature type="repeat" description="WD" evidence="9">
    <location>
        <begin position="202"/>
        <end position="235"/>
    </location>
</feature>
<keyword evidence="6" id="KW-0508">mRNA splicing</keyword>
<dbReference type="PANTHER" id="PTHR43979:SF1">
    <property type="entry name" value="PRE-MRNA-PROCESSING FACTOR 17"/>
    <property type="match status" value="1"/>
</dbReference>
<feature type="repeat" description="WD" evidence="9">
    <location>
        <begin position="433"/>
        <end position="461"/>
    </location>
</feature>
<dbReference type="EMBL" id="LRBP01000009">
    <property type="protein sequence ID" value="OII74622.1"/>
    <property type="molecule type" value="Genomic_DNA"/>
</dbReference>
<reference evidence="10 11" key="1">
    <citation type="submission" date="2016-10" db="EMBL/GenBank/DDBJ databases">
        <title>Reductive evolution of mitochondrial metabolism and differential evolution of invasion-related proteins in Cryptosporidium.</title>
        <authorList>
            <person name="Liu S."/>
            <person name="Roellig D.M."/>
            <person name="Guo Y."/>
            <person name="Li N."/>
            <person name="Frace M.A."/>
            <person name="Tang K."/>
            <person name="Zhang L."/>
            <person name="Feng Y."/>
            <person name="Xiao L."/>
        </authorList>
    </citation>
    <scope>NUCLEOTIDE SEQUENCE [LARGE SCALE GENOMIC DNA]</scope>
    <source>
        <strain evidence="10">39726</strain>
    </source>
</reference>
<dbReference type="InterPro" id="IPR032847">
    <property type="entry name" value="PRPF17"/>
</dbReference>
<dbReference type="AlphaFoldDB" id="A0A1J4MK90"/>
<sequence length="495" mass="56619">MVLFERDDSINIGQIIQKSSAPELGEDIINDNGLNEVIPNQQICSFSCSSTAFDLNYNSQNKNYSLKSVDRQNKSNQKQGINFESANMYIGEKKPRLSSRKCRYKYLGPWKDDQKEEFASESAKNQFVEENRINTLESAANDEIQGSDTDDSSKDEEQFLSTFLGKDLTDYQNRSWIISPNEIKERLPNEQCCAPKRLIKVLKAHSMGVQAIRFIPKTGHLLLSAGLDSQIKIWNSDNKCTYIYHGHKNAVRDIQFSSGKRDCKSFYSCGYDKQILFWDAEYGKIRWKNSNGKTPYCVSVHPKNEYSIIVGFSNKKAIQYDTRANEVVQEYNEHQGAVNTVTFCEDGKKFVTTSDDKKMFVWDYGIPIVVKHIADPLMQSMPYVTLHSDGQYLACQSMDNKILVYDTYANYRCTKKRFTGLKNSGYAIQCDISPDGQYLISGDINGKLHFWDWKTTKNFRSINAHEGVSIGCQWHPAFPSRIASCGWDGTIKIWE</sequence>
<dbReference type="InterPro" id="IPR015943">
    <property type="entry name" value="WD40/YVTN_repeat-like_dom_sf"/>
</dbReference>
<comment type="caution">
    <text evidence="10">The sequence shown here is derived from an EMBL/GenBank/DDBJ whole genome shotgun (WGS) entry which is preliminary data.</text>
</comment>
<dbReference type="Proteomes" id="UP000186176">
    <property type="component" value="Unassembled WGS sequence"/>
</dbReference>
<dbReference type="OrthoDB" id="10257301at2759"/>
<dbReference type="FunFam" id="2.130.10.10:FF:000034">
    <property type="entry name" value="Pre-mRNA-processing factor 17, putative"/>
    <property type="match status" value="1"/>
</dbReference>
<evidence type="ECO:0000256" key="6">
    <source>
        <dbReference type="ARBA" id="ARBA00023187"/>
    </source>
</evidence>
<keyword evidence="5" id="KW-0677">Repeat</keyword>
<feature type="repeat" description="WD" evidence="9">
    <location>
        <begin position="331"/>
        <end position="363"/>
    </location>
</feature>
<keyword evidence="4" id="KW-0747">Spliceosome</keyword>
<accession>A0A1J4MK90</accession>
<comment type="subcellular location">
    <subcellularLocation>
        <location evidence="1">Nucleus</location>
    </subcellularLocation>
</comment>
<dbReference type="GO" id="GO:0071013">
    <property type="term" value="C:catalytic step 2 spliceosome"/>
    <property type="evidence" value="ECO:0007669"/>
    <property type="project" value="InterPro"/>
</dbReference>
<dbReference type="GO" id="GO:0000398">
    <property type="term" value="P:mRNA splicing, via spliceosome"/>
    <property type="evidence" value="ECO:0007669"/>
    <property type="project" value="InterPro"/>
</dbReference>
<dbReference type="PROSITE" id="PS50082">
    <property type="entry name" value="WD_REPEATS_2"/>
    <property type="match status" value="4"/>
</dbReference>
<keyword evidence="7" id="KW-0539">Nucleus</keyword>
<organism evidence="10 11">
    <name type="scientific">Cryptosporidium ubiquitum</name>
    <dbReference type="NCBI Taxonomy" id="857276"/>
    <lineage>
        <taxon>Eukaryota</taxon>
        <taxon>Sar</taxon>
        <taxon>Alveolata</taxon>
        <taxon>Apicomplexa</taxon>
        <taxon>Conoidasida</taxon>
        <taxon>Coccidia</taxon>
        <taxon>Eucoccidiorida</taxon>
        <taxon>Eimeriorina</taxon>
        <taxon>Cryptosporidiidae</taxon>
        <taxon>Cryptosporidium</taxon>
    </lineage>
</organism>
<evidence type="ECO:0000256" key="2">
    <source>
        <dbReference type="ARBA" id="ARBA00022574"/>
    </source>
</evidence>
<evidence type="ECO:0000256" key="8">
    <source>
        <dbReference type="ARBA" id="ARBA00068146"/>
    </source>
</evidence>
<name>A0A1J4MK90_9CRYT</name>
<gene>
    <name evidence="10" type="ORF">cubi_00175</name>
</gene>
<dbReference type="Pfam" id="PF00400">
    <property type="entry name" value="WD40"/>
    <property type="match status" value="5"/>
</dbReference>
<dbReference type="PROSITE" id="PS50294">
    <property type="entry name" value="WD_REPEATS_REGION"/>
    <property type="match status" value="3"/>
</dbReference>
<dbReference type="GeneID" id="39976968"/>
<dbReference type="CDD" id="cd00200">
    <property type="entry name" value="WD40"/>
    <property type="match status" value="1"/>
</dbReference>
<dbReference type="SUPFAM" id="SSF50978">
    <property type="entry name" value="WD40 repeat-like"/>
    <property type="match status" value="1"/>
</dbReference>
<evidence type="ECO:0000256" key="9">
    <source>
        <dbReference type="PROSITE-ProRule" id="PRU00221"/>
    </source>
</evidence>
<dbReference type="InterPro" id="IPR001680">
    <property type="entry name" value="WD40_rpt"/>
</dbReference>
<dbReference type="GO" id="GO:0003729">
    <property type="term" value="F:mRNA binding"/>
    <property type="evidence" value="ECO:0007669"/>
    <property type="project" value="TreeGrafter"/>
</dbReference>
<evidence type="ECO:0000256" key="3">
    <source>
        <dbReference type="ARBA" id="ARBA00022664"/>
    </source>
</evidence>
<dbReference type="RefSeq" id="XP_028875768.1">
    <property type="nucleotide sequence ID" value="XM_029017189.1"/>
</dbReference>
<evidence type="ECO:0000256" key="1">
    <source>
        <dbReference type="ARBA" id="ARBA00004123"/>
    </source>
</evidence>
<dbReference type="PANTHER" id="PTHR43979">
    <property type="entry name" value="PRE-MRNA-PROCESSING FACTOR 17"/>
    <property type="match status" value="1"/>
</dbReference>
<dbReference type="Gene3D" id="2.130.10.10">
    <property type="entry name" value="YVTN repeat-like/Quinoprotein amine dehydrogenase"/>
    <property type="match status" value="1"/>
</dbReference>
<evidence type="ECO:0000313" key="11">
    <source>
        <dbReference type="Proteomes" id="UP000186176"/>
    </source>
</evidence>
<keyword evidence="2 9" id="KW-0853">WD repeat</keyword>
<evidence type="ECO:0000313" key="10">
    <source>
        <dbReference type="EMBL" id="OII74622.1"/>
    </source>
</evidence>